<geneLocation type="plasmid" evidence="2 3">
    <name>unnamed5</name>
</geneLocation>
<dbReference type="CDD" id="cd00531">
    <property type="entry name" value="NTF2_like"/>
    <property type="match status" value="1"/>
</dbReference>
<feature type="domain" description="SnoaL-like" evidence="1">
    <location>
        <begin position="24"/>
        <end position="145"/>
    </location>
</feature>
<evidence type="ECO:0000259" key="1">
    <source>
        <dbReference type="Pfam" id="PF13577"/>
    </source>
</evidence>
<accession>A0A975DKY8</accession>
<dbReference type="Pfam" id="PF13577">
    <property type="entry name" value="SnoaL_4"/>
    <property type="match status" value="1"/>
</dbReference>
<dbReference type="RefSeq" id="WP_208845056.1">
    <property type="nucleotide sequence ID" value="NZ_CP072135.1"/>
</dbReference>
<keyword evidence="3" id="KW-1185">Reference proteome</keyword>
<protein>
    <submittedName>
        <fullName evidence="2">Nuclear transport factor 2 family protein</fullName>
    </submittedName>
</protein>
<name>A0A975DKY8_9GAMM</name>
<dbReference type="AlphaFoldDB" id="A0A975DKY8"/>
<evidence type="ECO:0000313" key="3">
    <source>
        <dbReference type="Proteomes" id="UP000664904"/>
    </source>
</evidence>
<organism evidence="2 3">
    <name type="scientific">Pseudoalteromonas xiamenensis</name>
    <dbReference type="NCBI Taxonomy" id="882626"/>
    <lineage>
        <taxon>Bacteria</taxon>
        <taxon>Pseudomonadati</taxon>
        <taxon>Pseudomonadota</taxon>
        <taxon>Gammaproteobacteria</taxon>
        <taxon>Alteromonadales</taxon>
        <taxon>Pseudoalteromonadaceae</taxon>
        <taxon>Pseudoalteromonas</taxon>
    </lineage>
</organism>
<dbReference type="InterPro" id="IPR037401">
    <property type="entry name" value="SnoaL-like"/>
</dbReference>
<dbReference type="Gene3D" id="3.10.450.50">
    <property type="match status" value="1"/>
</dbReference>
<evidence type="ECO:0000313" key="2">
    <source>
        <dbReference type="EMBL" id="QTH73444.1"/>
    </source>
</evidence>
<sequence length="155" mass="17662">MFKKLICLPFALTLLGCTSTPHVDMASCKETLLNYVNLRDTGSQADYQALFSQDATFSIPALSLHLVGAETIAERQQQAIQKFKTMHMMTSVDVQAIQNDEARAESYFILYQQERDKVDAPQTVINGKYTDKLRVLEGKCLIQDRQVDIIRKENW</sequence>
<dbReference type="SUPFAM" id="SSF54427">
    <property type="entry name" value="NTF2-like"/>
    <property type="match status" value="1"/>
</dbReference>
<dbReference type="KEGG" id="pxi:J5O05_18265"/>
<gene>
    <name evidence="2" type="ORF">J5O05_18265</name>
</gene>
<dbReference type="PROSITE" id="PS51257">
    <property type="entry name" value="PROKAR_LIPOPROTEIN"/>
    <property type="match status" value="1"/>
</dbReference>
<dbReference type="InterPro" id="IPR032710">
    <property type="entry name" value="NTF2-like_dom_sf"/>
</dbReference>
<proteinExistence type="predicted"/>
<reference evidence="2" key="1">
    <citation type="submission" date="2021-03" db="EMBL/GenBank/DDBJ databases">
        <title>Complete Genome of Pseudoalteromonas xiamenensis STKMTI.2, a new potential marine bacterium producing anti-Vibrio compounds.</title>
        <authorList>
            <person name="Handayani D.P."/>
            <person name="Isnansetyo A."/>
            <person name="Istiqomah I."/>
            <person name="Jumina J."/>
        </authorList>
    </citation>
    <scope>NUCLEOTIDE SEQUENCE</scope>
    <source>
        <strain evidence="2">STKMTI.2</strain>
        <plasmid evidence="2">unnamed5</plasmid>
    </source>
</reference>
<dbReference type="EMBL" id="CP072135">
    <property type="protein sequence ID" value="QTH73444.1"/>
    <property type="molecule type" value="Genomic_DNA"/>
</dbReference>
<keyword evidence="2" id="KW-0614">Plasmid</keyword>
<dbReference type="Proteomes" id="UP000664904">
    <property type="component" value="Plasmid unnamed5"/>
</dbReference>